<accession>A0A7W8Z8A2</accession>
<reference evidence="1 2" key="1">
    <citation type="submission" date="2020-08" db="EMBL/GenBank/DDBJ databases">
        <title>Sequencing the genomes of 1000 actinobacteria strains.</title>
        <authorList>
            <person name="Klenk H.-P."/>
        </authorList>
    </citation>
    <scope>NUCLEOTIDE SEQUENCE [LARGE SCALE GENOMIC DNA]</scope>
    <source>
        <strain evidence="1 2">DSM 45790</strain>
    </source>
</reference>
<organism evidence="1 2">
    <name type="scientific">Sphaerisporangium krabiense</name>
    <dbReference type="NCBI Taxonomy" id="763782"/>
    <lineage>
        <taxon>Bacteria</taxon>
        <taxon>Bacillati</taxon>
        <taxon>Actinomycetota</taxon>
        <taxon>Actinomycetes</taxon>
        <taxon>Streptosporangiales</taxon>
        <taxon>Streptosporangiaceae</taxon>
        <taxon>Sphaerisporangium</taxon>
    </lineage>
</organism>
<gene>
    <name evidence="1" type="ORF">BJ981_004953</name>
</gene>
<protein>
    <submittedName>
        <fullName evidence="1">Uncharacterized protein</fullName>
    </submittedName>
</protein>
<proteinExistence type="predicted"/>
<name>A0A7W8Z8A2_9ACTN</name>
<dbReference type="RefSeq" id="WP_184614224.1">
    <property type="nucleotide sequence ID" value="NZ_BOOS01000074.1"/>
</dbReference>
<dbReference type="Proteomes" id="UP000588112">
    <property type="component" value="Unassembled WGS sequence"/>
</dbReference>
<dbReference type="AlphaFoldDB" id="A0A7W8Z8A2"/>
<comment type="caution">
    <text evidence="1">The sequence shown here is derived from an EMBL/GenBank/DDBJ whole genome shotgun (WGS) entry which is preliminary data.</text>
</comment>
<sequence length="128" mass="14380">MAEFLGLDPWHDEGPVVDFSTPTGIVDLHNNATVEQVIFAPREAVLRILFRYAEDWRTIDTEGRLVELEFREVRDLRIAQAADYDPRSSTTLEGLVHRLEGPMSAFEVDMGDITCSLLAGALTLHLPE</sequence>
<evidence type="ECO:0000313" key="1">
    <source>
        <dbReference type="EMBL" id="MBB5629254.1"/>
    </source>
</evidence>
<dbReference type="EMBL" id="JACHBR010000001">
    <property type="protein sequence ID" value="MBB5629254.1"/>
    <property type="molecule type" value="Genomic_DNA"/>
</dbReference>
<keyword evidence="2" id="KW-1185">Reference proteome</keyword>
<evidence type="ECO:0000313" key="2">
    <source>
        <dbReference type="Proteomes" id="UP000588112"/>
    </source>
</evidence>